<organism evidence="3 4">
    <name type="scientific">Candidatus Magasanikbacteria bacterium RIFCSPLOWO2_01_FULL_40_15</name>
    <dbReference type="NCBI Taxonomy" id="1798686"/>
    <lineage>
        <taxon>Bacteria</taxon>
        <taxon>Candidatus Magasanikiibacteriota</taxon>
    </lineage>
</organism>
<feature type="transmembrane region" description="Helical" evidence="1">
    <location>
        <begin position="104"/>
        <end position="125"/>
    </location>
</feature>
<protein>
    <recommendedName>
        <fullName evidence="5">DUF4134 domain-containing protein</fullName>
    </recommendedName>
</protein>
<dbReference type="EMBL" id="MFQH01000013">
    <property type="protein sequence ID" value="OGH78340.1"/>
    <property type="molecule type" value="Genomic_DNA"/>
</dbReference>
<feature type="signal peptide" evidence="2">
    <location>
        <begin position="1"/>
        <end position="28"/>
    </location>
</feature>
<sequence>MKKRKIIFVLTGFISFISFFLVSVPAQAIDLGVDKAKTAATGAGYAEATETTLAQNIGTIIRGILTITGVIFTALVFYAGILWMNARGDDAQVEKAKDIIESSIIGLIIALASFGITSFVMNNIASKTTPSSAVAPKAE</sequence>
<gene>
    <name evidence="3" type="ORF">A2983_01095</name>
</gene>
<evidence type="ECO:0000256" key="1">
    <source>
        <dbReference type="SAM" id="Phobius"/>
    </source>
</evidence>
<keyword evidence="1" id="KW-1133">Transmembrane helix</keyword>
<keyword evidence="2" id="KW-0732">Signal</keyword>
<feature type="chain" id="PRO_5009525699" description="DUF4134 domain-containing protein" evidence="2">
    <location>
        <begin position="29"/>
        <end position="139"/>
    </location>
</feature>
<dbReference type="Pfam" id="PF18895">
    <property type="entry name" value="T4SS_pilin"/>
    <property type="match status" value="1"/>
</dbReference>
<proteinExistence type="predicted"/>
<keyword evidence="1" id="KW-0812">Transmembrane</keyword>
<evidence type="ECO:0000256" key="2">
    <source>
        <dbReference type="SAM" id="SignalP"/>
    </source>
</evidence>
<dbReference type="InterPro" id="IPR043993">
    <property type="entry name" value="T4SS_pilin"/>
</dbReference>
<evidence type="ECO:0000313" key="4">
    <source>
        <dbReference type="Proteomes" id="UP000177040"/>
    </source>
</evidence>
<evidence type="ECO:0000313" key="3">
    <source>
        <dbReference type="EMBL" id="OGH78340.1"/>
    </source>
</evidence>
<feature type="transmembrane region" description="Helical" evidence="1">
    <location>
        <begin position="60"/>
        <end position="83"/>
    </location>
</feature>
<comment type="caution">
    <text evidence="3">The sequence shown here is derived from an EMBL/GenBank/DDBJ whole genome shotgun (WGS) entry which is preliminary data.</text>
</comment>
<dbReference type="AlphaFoldDB" id="A0A1F6N3Q2"/>
<evidence type="ECO:0008006" key="5">
    <source>
        <dbReference type="Google" id="ProtNLM"/>
    </source>
</evidence>
<keyword evidence="1" id="KW-0472">Membrane</keyword>
<reference evidence="3 4" key="1">
    <citation type="journal article" date="2016" name="Nat. Commun.">
        <title>Thousands of microbial genomes shed light on interconnected biogeochemical processes in an aquifer system.</title>
        <authorList>
            <person name="Anantharaman K."/>
            <person name="Brown C.T."/>
            <person name="Hug L.A."/>
            <person name="Sharon I."/>
            <person name="Castelle C.J."/>
            <person name="Probst A.J."/>
            <person name="Thomas B.C."/>
            <person name="Singh A."/>
            <person name="Wilkins M.J."/>
            <person name="Karaoz U."/>
            <person name="Brodie E.L."/>
            <person name="Williams K.H."/>
            <person name="Hubbard S.S."/>
            <person name="Banfield J.F."/>
        </authorList>
    </citation>
    <scope>NUCLEOTIDE SEQUENCE [LARGE SCALE GENOMIC DNA]</scope>
</reference>
<name>A0A1F6N3Q2_9BACT</name>
<accession>A0A1F6N3Q2</accession>
<dbReference type="Proteomes" id="UP000177040">
    <property type="component" value="Unassembled WGS sequence"/>
</dbReference>